<evidence type="ECO:0000313" key="2">
    <source>
        <dbReference type="EMBL" id="SEP99249.1"/>
    </source>
</evidence>
<reference evidence="3" key="1">
    <citation type="submission" date="2016-10" db="EMBL/GenBank/DDBJ databases">
        <authorList>
            <person name="Varghese N."/>
            <person name="Submissions S."/>
        </authorList>
    </citation>
    <scope>NUCLEOTIDE SEQUENCE [LARGE SCALE GENOMIC DNA]</scope>
    <source>
        <strain evidence="3">CGMCC 4.578</strain>
    </source>
</reference>
<evidence type="ECO:0000259" key="1">
    <source>
        <dbReference type="Pfam" id="PF00656"/>
    </source>
</evidence>
<accession>A0A1H9CDK7</accession>
<keyword evidence="3" id="KW-1185">Reference proteome</keyword>
<dbReference type="EMBL" id="FOFT01000001">
    <property type="protein sequence ID" value="SEP99249.1"/>
    <property type="molecule type" value="Genomic_DNA"/>
</dbReference>
<dbReference type="InterPro" id="IPR011600">
    <property type="entry name" value="Pept_C14_caspase"/>
</dbReference>
<dbReference type="PANTHER" id="PTHR48104:SF30">
    <property type="entry name" value="METACASPASE-1"/>
    <property type="match status" value="1"/>
</dbReference>
<organism evidence="2 3">
    <name type="scientific">Lentzea flaviverrucosa</name>
    <dbReference type="NCBI Taxonomy" id="200379"/>
    <lineage>
        <taxon>Bacteria</taxon>
        <taxon>Bacillati</taxon>
        <taxon>Actinomycetota</taxon>
        <taxon>Actinomycetes</taxon>
        <taxon>Pseudonocardiales</taxon>
        <taxon>Pseudonocardiaceae</taxon>
        <taxon>Lentzea</taxon>
    </lineage>
</organism>
<feature type="domain" description="Peptidase C14 caspase" evidence="1">
    <location>
        <begin position="3"/>
        <end position="254"/>
    </location>
</feature>
<dbReference type="GO" id="GO:0004197">
    <property type="term" value="F:cysteine-type endopeptidase activity"/>
    <property type="evidence" value="ECO:0007669"/>
    <property type="project" value="InterPro"/>
</dbReference>
<dbReference type="AlphaFoldDB" id="A0A1H9CDK7"/>
<dbReference type="GO" id="GO:0006508">
    <property type="term" value="P:proteolysis"/>
    <property type="evidence" value="ECO:0007669"/>
    <property type="project" value="InterPro"/>
</dbReference>
<proteinExistence type="predicted"/>
<dbReference type="GO" id="GO:0005737">
    <property type="term" value="C:cytoplasm"/>
    <property type="evidence" value="ECO:0007669"/>
    <property type="project" value="TreeGrafter"/>
</dbReference>
<dbReference type="OrthoDB" id="8447555at2"/>
<dbReference type="Pfam" id="PF00656">
    <property type="entry name" value="Peptidase_C14"/>
    <property type="match status" value="1"/>
</dbReference>
<evidence type="ECO:0000313" key="3">
    <source>
        <dbReference type="Proteomes" id="UP000199028"/>
    </source>
</evidence>
<dbReference type="Gene3D" id="3.40.50.1460">
    <property type="match status" value="1"/>
</dbReference>
<dbReference type="InterPro" id="IPR050452">
    <property type="entry name" value="Metacaspase"/>
</dbReference>
<dbReference type="InterPro" id="IPR029030">
    <property type="entry name" value="Caspase-like_dom_sf"/>
</dbReference>
<dbReference type="PANTHER" id="PTHR48104">
    <property type="entry name" value="METACASPASE-4"/>
    <property type="match status" value="1"/>
</dbReference>
<dbReference type="SUPFAM" id="SSF52129">
    <property type="entry name" value="Caspase-like"/>
    <property type="match status" value="1"/>
</dbReference>
<sequence>MARKALLIGSQVGLNGVDNDLKAMTAALERWDFTSTRCEGENASRAGILDEYERFIGNAREDDALVVYYSGHGGYAHDPDLGHGTPGPGTLQFIVPTDFEETTEDDFRGITAPELSVLLARLTERTENVTVVLDCCHSGHMSRAPGLVRTYPRPVPASVISSHVETLRREGLALDLWNPPGNPHAVRIVACAPEERACEGENADGVPMGYLTDALTRTLGELHDSGLTASWATLVDRLRHRVNQVWAGQRPEIEGPARRIMFDTREIDPLGALPVTEIRGGVRIAGAALLGARPGDRFVIMPDDSPEPDEERKVGDVLADRVDAQAAYGVLGVPVPLGARAHLVHTALPPLLVHTDDPDLVTSIDSVAVLGTAGGDLAHVRLEAGEEGYTIHDAAGPLHEPRPSIAAVVADLRRFARARALKTLVEPVNLALAEPVTVRFGRVSDGTTTPLPRSGATIHSGQSISVEVRNDSETTAVYVSLLDVGVSGQIASLYPSNPSGLRLDPGVGYVFGSDDYTRALPGMEVSWPESVPATAPREETIVVLVSSEPTDTRVLEQRGIDKSREWNISRLERHLCMIGASDGRETTSVRGRPVTFSVHTINFDLDPRPAPIGENTVFEVDDRPSAPTYSDHEEVTLRLSNLVVHHNRASRGPRIRLDALVLTEDTAGQPRHSVHTERFNDIADGEQLSLRDSDVFRGDAHSRLDVAIWISQETSDRPDLDALLPQGEQVSVDIVQGVLDQALDGATAVYRNSLTASAAAHRAQSFDVRAKDFSFRCTVSGPSENR</sequence>
<name>A0A1H9CDK7_9PSEU</name>
<protein>
    <submittedName>
        <fullName evidence="2">Caspase domain-containing protein</fullName>
    </submittedName>
</protein>
<dbReference type="Proteomes" id="UP000199028">
    <property type="component" value="Unassembled WGS sequence"/>
</dbReference>
<gene>
    <name evidence="2" type="ORF">SAMN05216195_101754</name>
</gene>
<dbReference type="RefSeq" id="WP_090063179.1">
    <property type="nucleotide sequence ID" value="NZ_FOFT01000001.1"/>
</dbReference>